<proteinExistence type="predicted"/>
<evidence type="ECO:0000313" key="2">
    <source>
        <dbReference type="EMBL" id="KAA5597209.1"/>
    </source>
</evidence>
<accession>A0A5M6HNM8</accession>
<dbReference type="RefSeq" id="WP_150098568.1">
    <property type="nucleotide sequence ID" value="NZ_VWPL01000036.1"/>
</dbReference>
<dbReference type="PANTHER" id="PTHR15020">
    <property type="entry name" value="FLAVIN REDUCTASE-RELATED"/>
    <property type="match status" value="1"/>
</dbReference>
<feature type="domain" description="NAD(P)-binding" evidence="1">
    <location>
        <begin position="12"/>
        <end position="194"/>
    </location>
</feature>
<protein>
    <submittedName>
        <fullName evidence="2">NAD(P)H-binding protein</fullName>
    </submittedName>
</protein>
<dbReference type="OrthoDB" id="7352421at2"/>
<dbReference type="InterPro" id="IPR016040">
    <property type="entry name" value="NAD(P)-bd_dom"/>
</dbReference>
<evidence type="ECO:0000259" key="1">
    <source>
        <dbReference type="Pfam" id="PF13460"/>
    </source>
</evidence>
<dbReference type="EMBL" id="VWPL01000036">
    <property type="protein sequence ID" value="KAA5597209.1"/>
    <property type="molecule type" value="Genomic_DNA"/>
</dbReference>
<dbReference type="Proteomes" id="UP000323886">
    <property type="component" value="Unassembled WGS sequence"/>
</dbReference>
<dbReference type="Gene3D" id="3.40.50.720">
    <property type="entry name" value="NAD(P)-binding Rossmann-like Domain"/>
    <property type="match status" value="1"/>
</dbReference>
<gene>
    <name evidence="2" type="ORF">F1193_14750</name>
</gene>
<organism evidence="2 3">
    <name type="scientific">Blastochloris sulfoviridis</name>
    <dbReference type="NCBI Taxonomy" id="50712"/>
    <lineage>
        <taxon>Bacteria</taxon>
        <taxon>Pseudomonadati</taxon>
        <taxon>Pseudomonadota</taxon>
        <taxon>Alphaproteobacteria</taxon>
        <taxon>Hyphomicrobiales</taxon>
        <taxon>Blastochloridaceae</taxon>
        <taxon>Blastochloris</taxon>
    </lineage>
</organism>
<dbReference type="InterPro" id="IPR036291">
    <property type="entry name" value="NAD(P)-bd_dom_sf"/>
</dbReference>
<reference evidence="2 3" key="1">
    <citation type="submission" date="2019-09" db="EMBL/GenBank/DDBJ databases">
        <title>Draft Whole-Genome sequence of Blastochloris sulfoviridis DSM 729.</title>
        <authorList>
            <person name="Meyer T.E."/>
            <person name="Kyndt J.A."/>
        </authorList>
    </citation>
    <scope>NUCLEOTIDE SEQUENCE [LARGE SCALE GENOMIC DNA]</scope>
    <source>
        <strain evidence="2 3">DSM 729</strain>
    </source>
</reference>
<dbReference type="PANTHER" id="PTHR15020:SF50">
    <property type="entry name" value="UPF0659 PROTEIN YMR090W"/>
    <property type="match status" value="1"/>
</dbReference>
<evidence type="ECO:0000313" key="3">
    <source>
        <dbReference type="Proteomes" id="UP000323886"/>
    </source>
</evidence>
<comment type="caution">
    <text evidence="2">The sequence shown here is derived from an EMBL/GenBank/DDBJ whole genome shotgun (WGS) entry which is preliminary data.</text>
</comment>
<sequence length="226" mass="23125">MTTAARRLLVFGAAGRTGRALVDLAAAAGFQVTACGRTSGTEAELPAGVAPASADVLVPAEIRAVLAAARPDMVVSTIGGRMDLRVDDEGVRNIADACLATGVTRLIAVTSLGCGGSAQYASERLMAAIGEVLAAKTRAEAHITGLPLGWTIVRPAGLLDEPASGRGALFDDERVHGRIACRDLAALLLRLCDDDASVGRILSAVDEATLNGPDDPVRYQPQAATA</sequence>
<name>A0A5M6HNM8_9HYPH</name>
<dbReference type="Pfam" id="PF13460">
    <property type="entry name" value="NAD_binding_10"/>
    <property type="match status" value="1"/>
</dbReference>
<keyword evidence="3" id="KW-1185">Reference proteome</keyword>
<dbReference type="AlphaFoldDB" id="A0A5M6HNM8"/>
<dbReference type="SUPFAM" id="SSF51735">
    <property type="entry name" value="NAD(P)-binding Rossmann-fold domains"/>
    <property type="match status" value="1"/>
</dbReference>